<name>A0ABR9AP99_9BACT</name>
<dbReference type="Gene3D" id="3.40.47.10">
    <property type="match status" value="1"/>
</dbReference>
<reference evidence="5 6" key="1">
    <citation type="submission" date="2020-09" db="EMBL/GenBank/DDBJ databases">
        <title>Echinicola sp. CAU 1574 isolated from sand of Sido Beach.</title>
        <authorList>
            <person name="Kim W."/>
        </authorList>
    </citation>
    <scope>NUCLEOTIDE SEQUENCE [LARGE SCALE GENOMIC DNA]</scope>
    <source>
        <strain evidence="5 6">CAU 1574</strain>
    </source>
</reference>
<evidence type="ECO:0000313" key="5">
    <source>
        <dbReference type="EMBL" id="MBD8490404.1"/>
    </source>
</evidence>
<dbReference type="Proteomes" id="UP000647133">
    <property type="component" value="Unassembled WGS sequence"/>
</dbReference>
<evidence type="ECO:0000256" key="2">
    <source>
        <dbReference type="ARBA" id="ARBA00022679"/>
    </source>
</evidence>
<dbReference type="PANTHER" id="PTHR11712:SF336">
    <property type="entry name" value="3-OXOACYL-[ACYL-CARRIER-PROTEIN] SYNTHASE, MITOCHONDRIAL"/>
    <property type="match status" value="1"/>
</dbReference>
<dbReference type="InterPro" id="IPR014031">
    <property type="entry name" value="Ketoacyl_synth_C"/>
</dbReference>
<feature type="domain" description="Ketosynthase family 3 (KS3)" evidence="4">
    <location>
        <begin position="1"/>
        <end position="380"/>
    </location>
</feature>
<dbReference type="Pfam" id="PF00109">
    <property type="entry name" value="ketoacyl-synt"/>
    <property type="match status" value="1"/>
</dbReference>
<proteinExistence type="inferred from homology"/>
<dbReference type="PANTHER" id="PTHR11712">
    <property type="entry name" value="POLYKETIDE SYNTHASE-RELATED"/>
    <property type="match status" value="1"/>
</dbReference>
<keyword evidence="6" id="KW-1185">Reference proteome</keyword>
<dbReference type="InterPro" id="IPR014030">
    <property type="entry name" value="Ketoacyl_synth_N"/>
</dbReference>
<dbReference type="Pfam" id="PF02801">
    <property type="entry name" value="Ketoacyl-synt_C"/>
    <property type="match status" value="1"/>
</dbReference>
<evidence type="ECO:0000256" key="1">
    <source>
        <dbReference type="ARBA" id="ARBA00008467"/>
    </source>
</evidence>
<dbReference type="EMBL" id="JACYTQ010000006">
    <property type="protein sequence ID" value="MBD8490404.1"/>
    <property type="molecule type" value="Genomic_DNA"/>
</dbReference>
<keyword evidence="2 3" id="KW-0808">Transferase</keyword>
<accession>A0ABR9AP99</accession>
<dbReference type="InterPro" id="IPR000794">
    <property type="entry name" value="Beta-ketoacyl_synthase"/>
</dbReference>
<protein>
    <submittedName>
        <fullName evidence="5">3-oxoacyl-ACP synthase</fullName>
    </submittedName>
</protein>
<dbReference type="SUPFAM" id="SSF53901">
    <property type="entry name" value="Thiolase-like"/>
    <property type="match status" value="2"/>
</dbReference>
<dbReference type="InterPro" id="IPR020841">
    <property type="entry name" value="PKS_Beta-ketoAc_synthase_dom"/>
</dbReference>
<evidence type="ECO:0000259" key="4">
    <source>
        <dbReference type="PROSITE" id="PS52004"/>
    </source>
</evidence>
<evidence type="ECO:0000313" key="6">
    <source>
        <dbReference type="Proteomes" id="UP000647133"/>
    </source>
</evidence>
<sequence>MRPEKNKIGITKAMGINPLGLYESQERQRYTKKEHSFDQNHSGDWKASVSLSLWKNINAYIQDLGHKPERFPEEAKLLSYLINKLDLQPSEGQMINAATSRGSIDFLSRMQLENPSLPVWTSPHSTLGFASSWPSLLHESDSSLFFQSSTCSSFGLTLQNAFAWLSSGMADSFIAAAVECPTGQLTIDQMKAIRIYANGANNNYPCRSMDFEKEQNTMVLGEGAYAFELKKNNNNVLAYLDGVGSAVEKIHHSTELSSQGNCILTAAKRALNAESTSGIDLIIGHFPGTKLGDIAEKNAYQTVFGNKVPYTISNKWKIGHSLGSSLAANLDLAISILQNQELPALPDYIKNDCAPPIAIRRILITALGFGGQAICAVVGK</sequence>
<evidence type="ECO:0000256" key="3">
    <source>
        <dbReference type="RuleBase" id="RU003694"/>
    </source>
</evidence>
<dbReference type="InterPro" id="IPR016039">
    <property type="entry name" value="Thiolase-like"/>
</dbReference>
<comment type="caution">
    <text evidence="5">The sequence shown here is derived from an EMBL/GenBank/DDBJ whole genome shotgun (WGS) entry which is preliminary data.</text>
</comment>
<gene>
    <name evidence="5" type="ORF">IFO69_16750</name>
</gene>
<comment type="similarity">
    <text evidence="1 3">Belongs to the thiolase-like superfamily. Beta-ketoacyl-ACP synthases family.</text>
</comment>
<dbReference type="PROSITE" id="PS52004">
    <property type="entry name" value="KS3_2"/>
    <property type="match status" value="1"/>
</dbReference>
<organism evidence="5 6">
    <name type="scientific">Echinicola arenosa</name>
    <dbReference type="NCBI Taxonomy" id="2774144"/>
    <lineage>
        <taxon>Bacteria</taxon>
        <taxon>Pseudomonadati</taxon>
        <taxon>Bacteroidota</taxon>
        <taxon>Cytophagia</taxon>
        <taxon>Cytophagales</taxon>
        <taxon>Cyclobacteriaceae</taxon>
        <taxon>Echinicola</taxon>
    </lineage>
</organism>